<comment type="caution">
    <text evidence="12">The sequence shown here is derived from an EMBL/GenBank/DDBJ whole genome shotgun (WGS) entry which is preliminary data.</text>
</comment>
<dbReference type="Proteomes" id="UP000018004">
    <property type="component" value="Unassembled WGS sequence"/>
</dbReference>
<reference evidence="12 13" key="1">
    <citation type="submission" date="2013-08" db="EMBL/GenBank/DDBJ databases">
        <title>Flavobacterium limnosediminis JC2902 genome sequencing.</title>
        <authorList>
            <person name="Lee K."/>
            <person name="Yi H."/>
            <person name="Park S."/>
            <person name="Chun J."/>
        </authorList>
    </citation>
    <scope>NUCLEOTIDE SEQUENCE [LARGE SCALE GENOMIC DNA]</scope>
    <source>
        <strain evidence="12 13">JC2902</strain>
    </source>
</reference>
<evidence type="ECO:0000256" key="2">
    <source>
        <dbReference type="ARBA" id="ARBA00009638"/>
    </source>
</evidence>
<dbReference type="STRING" id="1341181.FLJC2902T_08100"/>
<dbReference type="RefSeq" id="WP_023578477.1">
    <property type="nucleotide sequence ID" value="NZ_AVGG01000002.1"/>
</dbReference>
<accession>V6SYB5</accession>
<evidence type="ECO:0000256" key="8">
    <source>
        <dbReference type="ARBA" id="ARBA00023210"/>
    </source>
</evidence>
<evidence type="ECO:0000256" key="3">
    <source>
        <dbReference type="ARBA" id="ARBA00022618"/>
    </source>
</evidence>
<keyword evidence="8 10" id="KW-0717">Septation</keyword>
<evidence type="ECO:0000313" key="12">
    <source>
        <dbReference type="EMBL" id="ESU29410.1"/>
    </source>
</evidence>
<comment type="function">
    <text evidence="10">Necessary for normal cell division and for the maintenance of normal septation.</text>
</comment>
<keyword evidence="7 10" id="KW-0342">GTP-binding</keyword>
<keyword evidence="6" id="KW-0460">Magnesium</keyword>
<dbReference type="InterPro" id="IPR030393">
    <property type="entry name" value="G_ENGB_dom"/>
</dbReference>
<keyword evidence="5 10" id="KW-0547">Nucleotide-binding</keyword>
<proteinExistence type="inferred from homology"/>
<dbReference type="GO" id="GO:0005525">
    <property type="term" value="F:GTP binding"/>
    <property type="evidence" value="ECO:0007669"/>
    <property type="project" value="UniProtKB-UniRule"/>
</dbReference>
<keyword evidence="3 10" id="KW-0132">Cell division</keyword>
<comment type="similarity">
    <text evidence="2 10">Belongs to the TRAFAC class TrmE-Era-EngA-EngB-Septin-like GTPase superfamily. EngB GTPase family.</text>
</comment>
<evidence type="ECO:0000256" key="5">
    <source>
        <dbReference type="ARBA" id="ARBA00022741"/>
    </source>
</evidence>
<evidence type="ECO:0000256" key="10">
    <source>
        <dbReference type="HAMAP-Rule" id="MF_00321"/>
    </source>
</evidence>
<dbReference type="InterPro" id="IPR006073">
    <property type="entry name" value="GTP-bd"/>
</dbReference>
<organism evidence="12 13">
    <name type="scientific">Flavobacterium limnosediminis JC2902</name>
    <dbReference type="NCBI Taxonomy" id="1341181"/>
    <lineage>
        <taxon>Bacteria</taxon>
        <taxon>Pseudomonadati</taxon>
        <taxon>Bacteroidota</taxon>
        <taxon>Flavobacteriia</taxon>
        <taxon>Flavobacteriales</taxon>
        <taxon>Flavobacteriaceae</taxon>
        <taxon>Flavobacterium</taxon>
    </lineage>
</organism>
<keyword evidence="4" id="KW-0479">Metal-binding</keyword>
<comment type="cofactor">
    <cofactor evidence="1">
        <name>Mg(2+)</name>
        <dbReference type="ChEBI" id="CHEBI:18420"/>
    </cofactor>
</comment>
<name>V6SYB5_9FLAO</name>
<dbReference type="AlphaFoldDB" id="V6SYB5"/>
<dbReference type="PATRIC" id="fig|1341181.4.peg.804"/>
<dbReference type="InterPro" id="IPR027417">
    <property type="entry name" value="P-loop_NTPase"/>
</dbReference>
<dbReference type="InterPro" id="IPR019987">
    <property type="entry name" value="GTP-bd_ribosome_bio_YsxC"/>
</dbReference>
<dbReference type="Pfam" id="PF01926">
    <property type="entry name" value="MMR_HSR1"/>
    <property type="match status" value="1"/>
</dbReference>
<dbReference type="GO" id="GO:0046872">
    <property type="term" value="F:metal ion binding"/>
    <property type="evidence" value="ECO:0007669"/>
    <property type="project" value="UniProtKB-KW"/>
</dbReference>
<dbReference type="NCBIfam" id="TIGR03598">
    <property type="entry name" value="GTPase_YsxC"/>
    <property type="match status" value="1"/>
</dbReference>
<evidence type="ECO:0000256" key="6">
    <source>
        <dbReference type="ARBA" id="ARBA00022842"/>
    </source>
</evidence>
<dbReference type="FunFam" id="3.40.50.300:FF:000098">
    <property type="entry name" value="Probable GTP-binding protein EngB"/>
    <property type="match status" value="1"/>
</dbReference>
<dbReference type="CDD" id="cd01876">
    <property type="entry name" value="YihA_EngB"/>
    <property type="match status" value="1"/>
</dbReference>
<evidence type="ECO:0000256" key="4">
    <source>
        <dbReference type="ARBA" id="ARBA00022723"/>
    </source>
</evidence>
<feature type="domain" description="EngB-type G" evidence="11">
    <location>
        <begin position="22"/>
        <end position="198"/>
    </location>
</feature>
<sequence>MKINTAEFIISNSEVSKCPKEPLPEYAFIGRSNVGKSSLINMLTNHKNLAKTSGRPGKTQLINHFKINSNWFLVDLPGYGYARVSKKTKEVFQKFITDYFETREQLVCAFVLVDIRHEAQKIDLEFITYLGETEVPFCIIFTKADKISKGKIDQHVAAYRKALLANNWEEMPQYFVTSSTEETGRESLLEFIDGVNQEIFNSNGF</sequence>
<dbReference type="SUPFAM" id="SSF52540">
    <property type="entry name" value="P-loop containing nucleoside triphosphate hydrolases"/>
    <property type="match status" value="1"/>
</dbReference>
<dbReference type="PROSITE" id="PS51706">
    <property type="entry name" value="G_ENGB"/>
    <property type="match status" value="1"/>
</dbReference>
<evidence type="ECO:0000259" key="11">
    <source>
        <dbReference type="PROSITE" id="PS51706"/>
    </source>
</evidence>
<dbReference type="Gene3D" id="3.40.50.300">
    <property type="entry name" value="P-loop containing nucleotide triphosphate hydrolases"/>
    <property type="match status" value="1"/>
</dbReference>
<dbReference type="PANTHER" id="PTHR11649:SF13">
    <property type="entry name" value="ENGB-TYPE G DOMAIN-CONTAINING PROTEIN"/>
    <property type="match status" value="1"/>
</dbReference>
<dbReference type="HAMAP" id="MF_00321">
    <property type="entry name" value="GTPase_EngB"/>
    <property type="match status" value="1"/>
</dbReference>
<protein>
    <recommendedName>
        <fullName evidence="10">Probable GTP-binding protein EngB</fullName>
    </recommendedName>
</protein>
<dbReference type="GO" id="GO:0000917">
    <property type="term" value="P:division septum assembly"/>
    <property type="evidence" value="ECO:0007669"/>
    <property type="project" value="UniProtKB-KW"/>
</dbReference>
<evidence type="ECO:0000256" key="9">
    <source>
        <dbReference type="ARBA" id="ARBA00023306"/>
    </source>
</evidence>
<evidence type="ECO:0000256" key="1">
    <source>
        <dbReference type="ARBA" id="ARBA00001946"/>
    </source>
</evidence>
<evidence type="ECO:0000256" key="7">
    <source>
        <dbReference type="ARBA" id="ARBA00023134"/>
    </source>
</evidence>
<dbReference type="eggNOG" id="COG0218">
    <property type="taxonomic scope" value="Bacteria"/>
</dbReference>
<keyword evidence="9 10" id="KW-0131">Cell cycle</keyword>
<gene>
    <name evidence="10" type="primary">engB</name>
    <name evidence="12" type="ORF">FLJC2902T_08100</name>
</gene>
<dbReference type="PANTHER" id="PTHR11649">
    <property type="entry name" value="MSS1/TRME-RELATED GTP-BINDING PROTEIN"/>
    <property type="match status" value="1"/>
</dbReference>
<dbReference type="OrthoDB" id="9804921at2"/>
<dbReference type="EMBL" id="AVGG01000002">
    <property type="protein sequence ID" value="ESU29410.1"/>
    <property type="molecule type" value="Genomic_DNA"/>
</dbReference>
<evidence type="ECO:0000313" key="13">
    <source>
        <dbReference type="Proteomes" id="UP000018004"/>
    </source>
</evidence>
<keyword evidence="13" id="KW-1185">Reference proteome</keyword>